<dbReference type="InterPro" id="IPR048279">
    <property type="entry name" value="MdtK-like"/>
</dbReference>
<feature type="transmembrane region" description="Helical" evidence="10">
    <location>
        <begin position="317"/>
        <end position="343"/>
    </location>
</feature>
<protein>
    <recommendedName>
        <fullName evidence="9">Multidrug-efflux transporter</fullName>
    </recommendedName>
</protein>
<keyword evidence="8 10" id="KW-0472">Membrane</keyword>
<dbReference type="Pfam" id="PF01554">
    <property type="entry name" value="MatE"/>
    <property type="match status" value="2"/>
</dbReference>
<dbReference type="PANTHER" id="PTHR43298:SF2">
    <property type="entry name" value="FMN_FAD EXPORTER YEEO-RELATED"/>
    <property type="match status" value="1"/>
</dbReference>
<reference evidence="11 12" key="1">
    <citation type="submission" date="2014-11" db="EMBL/GenBank/DDBJ databases">
        <title>Complete Genome Sequence of Pseudoalteromonas sp. Strain OCN003 Isolated from Kaneohe Bay, Oahu, Hawaii.</title>
        <authorList>
            <person name="Beurmann S."/>
            <person name="Videau P."/>
            <person name="Ushijima B."/>
            <person name="Smith A.M."/>
            <person name="Aeby G.S."/>
            <person name="Callahan S.M."/>
            <person name="Belcaid M."/>
        </authorList>
    </citation>
    <scope>NUCLEOTIDE SEQUENCE [LARGE SCALE GENOMIC DNA]</scope>
    <source>
        <strain evidence="11 12">OCN003</strain>
    </source>
</reference>
<dbReference type="OrthoDB" id="9780160at2"/>
<accession>A0A0A7EHB2</accession>
<comment type="subcellular location">
    <subcellularLocation>
        <location evidence="1">Cell inner membrane</location>
        <topology evidence="1">Multi-pass membrane protein</topology>
    </subcellularLocation>
</comment>
<dbReference type="PANTHER" id="PTHR43298">
    <property type="entry name" value="MULTIDRUG RESISTANCE PROTEIN NORM-RELATED"/>
    <property type="match status" value="1"/>
</dbReference>
<evidence type="ECO:0000256" key="8">
    <source>
        <dbReference type="ARBA" id="ARBA00023136"/>
    </source>
</evidence>
<keyword evidence="7" id="KW-0406">Ion transport</keyword>
<dbReference type="RefSeq" id="WP_038641348.1">
    <property type="nucleotide sequence ID" value="NZ_CP009888.1"/>
</dbReference>
<evidence type="ECO:0000256" key="1">
    <source>
        <dbReference type="ARBA" id="ARBA00004429"/>
    </source>
</evidence>
<keyword evidence="2" id="KW-0813">Transport</keyword>
<dbReference type="GO" id="GO:0042910">
    <property type="term" value="F:xenobiotic transmembrane transporter activity"/>
    <property type="evidence" value="ECO:0007669"/>
    <property type="project" value="InterPro"/>
</dbReference>
<dbReference type="GO" id="GO:0006811">
    <property type="term" value="P:monoatomic ion transport"/>
    <property type="evidence" value="ECO:0007669"/>
    <property type="project" value="UniProtKB-KW"/>
</dbReference>
<keyword evidence="5 10" id="KW-0812">Transmembrane</keyword>
<keyword evidence="6 10" id="KW-1133">Transmembrane helix</keyword>
<gene>
    <name evidence="11" type="ORF">OM33_10045</name>
</gene>
<feature type="transmembrane region" description="Helical" evidence="10">
    <location>
        <begin position="12"/>
        <end position="32"/>
    </location>
</feature>
<feature type="transmembrane region" description="Helical" evidence="10">
    <location>
        <begin position="349"/>
        <end position="365"/>
    </location>
</feature>
<feature type="transmembrane region" description="Helical" evidence="10">
    <location>
        <begin position="186"/>
        <end position="213"/>
    </location>
</feature>
<feature type="transmembrane region" description="Helical" evidence="10">
    <location>
        <begin position="419"/>
        <end position="439"/>
    </location>
</feature>
<feature type="transmembrane region" description="Helical" evidence="10">
    <location>
        <begin position="275"/>
        <end position="296"/>
    </location>
</feature>
<feature type="transmembrane region" description="Helical" evidence="10">
    <location>
        <begin position="386"/>
        <end position="407"/>
    </location>
</feature>
<evidence type="ECO:0000256" key="10">
    <source>
        <dbReference type="SAM" id="Phobius"/>
    </source>
</evidence>
<dbReference type="CDD" id="cd13131">
    <property type="entry name" value="MATE_NorM_like"/>
    <property type="match status" value="1"/>
</dbReference>
<dbReference type="EMBL" id="CP009888">
    <property type="protein sequence ID" value="AIY65451.1"/>
    <property type="molecule type" value="Genomic_DNA"/>
</dbReference>
<evidence type="ECO:0000256" key="3">
    <source>
        <dbReference type="ARBA" id="ARBA00022449"/>
    </source>
</evidence>
<evidence type="ECO:0000256" key="4">
    <source>
        <dbReference type="ARBA" id="ARBA00022475"/>
    </source>
</evidence>
<dbReference type="HOGENOM" id="CLU_012893_6_0_6"/>
<evidence type="ECO:0000256" key="9">
    <source>
        <dbReference type="ARBA" id="ARBA00031636"/>
    </source>
</evidence>
<feature type="transmembrane region" description="Helical" evidence="10">
    <location>
        <begin position="129"/>
        <end position="146"/>
    </location>
</feature>
<evidence type="ECO:0000256" key="7">
    <source>
        <dbReference type="ARBA" id="ARBA00023065"/>
    </source>
</evidence>
<keyword evidence="4" id="KW-1003">Cell membrane</keyword>
<evidence type="ECO:0000313" key="11">
    <source>
        <dbReference type="EMBL" id="AIY65451.1"/>
    </source>
</evidence>
<name>A0A0A7EHB2_9GAMM</name>
<evidence type="ECO:0000313" key="12">
    <source>
        <dbReference type="Proteomes" id="UP000030341"/>
    </source>
</evidence>
<dbReference type="InterPro" id="IPR002528">
    <property type="entry name" value="MATE_fam"/>
</dbReference>
<feature type="transmembrane region" description="Helical" evidence="10">
    <location>
        <begin position="44"/>
        <end position="68"/>
    </location>
</feature>
<organism evidence="11 12">
    <name type="scientific">Pseudoalteromonas piratica</name>
    <dbReference type="NCBI Taxonomy" id="1348114"/>
    <lineage>
        <taxon>Bacteria</taxon>
        <taxon>Pseudomonadati</taxon>
        <taxon>Pseudomonadota</taxon>
        <taxon>Gammaproteobacteria</taxon>
        <taxon>Alteromonadales</taxon>
        <taxon>Pseudoalteromonadaceae</taxon>
        <taxon>Pseudoalteromonas</taxon>
    </lineage>
</organism>
<keyword evidence="12" id="KW-1185">Reference proteome</keyword>
<evidence type="ECO:0000256" key="5">
    <source>
        <dbReference type="ARBA" id="ARBA00022692"/>
    </source>
</evidence>
<dbReference type="KEGG" id="pseo:OM33_10045"/>
<dbReference type="GO" id="GO:0015297">
    <property type="term" value="F:antiporter activity"/>
    <property type="evidence" value="ECO:0007669"/>
    <property type="project" value="UniProtKB-KW"/>
</dbReference>
<dbReference type="InterPro" id="IPR050222">
    <property type="entry name" value="MATE_MdtK"/>
</dbReference>
<dbReference type="STRING" id="1348114.OM33_10045"/>
<dbReference type="Proteomes" id="UP000030341">
    <property type="component" value="Chromosome 1"/>
</dbReference>
<keyword evidence="3" id="KW-0050">Antiport</keyword>
<dbReference type="GO" id="GO:0005886">
    <property type="term" value="C:plasma membrane"/>
    <property type="evidence" value="ECO:0007669"/>
    <property type="project" value="UniProtKB-SubCell"/>
</dbReference>
<feature type="transmembrane region" description="Helical" evidence="10">
    <location>
        <begin position="158"/>
        <end position="180"/>
    </location>
</feature>
<feature type="transmembrane region" description="Helical" evidence="10">
    <location>
        <begin position="249"/>
        <end position="269"/>
    </location>
</feature>
<evidence type="ECO:0000256" key="6">
    <source>
        <dbReference type="ARBA" id="ARBA00022989"/>
    </source>
</evidence>
<proteinExistence type="predicted"/>
<evidence type="ECO:0000256" key="2">
    <source>
        <dbReference type="ARBA" id="ARBA00022448"/>
    </source>
</evidence>
<feature type="transmembrane region" description="Helical" evidence="10">
    <location>
        <begin position="89"/>
        <end position="109"/>
    </location>
</feature>
<dbReference type="PIRSF" id="PIRSF006603">
    <property type="entry name" value="DinF"/>
    <property type="match status" value="1"/>
</dbReference>
<dbReference type="AlphaFoldDB" id="A0A0A7EHB2"/>
<dbReference type="eggNOG" id="COG0534">
    <property type="taxonomic scope" value="Bacteria"/>
</dbReference>
<dbReference type="NCBIfam" id="TIGR00797">
    <property type="entry name" value="matE"/>
    <property type="match status" value="1"/>
</dbReference>
<sequence length="452" mass="48683">MTFNVFEARYILRLAIPVFIAQVTMILMGVVDTVMAGQVSAYDLAALAIALGIWNPVLLTLLGVLLALTGMVAQNFGAKKLFAIRDDMFQGFFLALALTLLGLVVINFVEIPLSYIKMEPEVAGLALGYINYVKWGLLGFLIYNVLRCVCEGMAYTKPAVYIAAIGLAINIPANYVFIYGKLGFDAYGSAGCGIATSIVYWCMALSLFIYMLYSKRLKGRFLFSRAIKPKLTTIATITKLGTPIALAHFFEVTLFACIPLFIAPLGAIAVSGHQVAASVSTVLFMIPLSLALAICIRVGNLTGQKNYSAVKSTVSTSLLLALMISAIVALITFLSRGVIGSIYSDNADVIALASAILILACFYQLPDALQVSATGILRGLKYTTPISYITFISYWLIGFSLGYVLALTDLIVEPMGPEGFWLGIIVGLSTAAVLLITTVRRRLASAPFNIIE</sequence>